<gene>
    <name evidence="2" type="ORF">C7437_10553</name>
</gene>
<dbReference type="SUPFAM" id="SSF55729">
    <property type="entry name" value="Acyl-CoA N-acyltransferases (Nat)"/>
    <property type="match status" value="1"/>
</dbReference>
<organism evidence="2 3">
    <name type="scientific">Psychrobacillus insolitus</name>
    <dbReference type="NCBI Taxonomy" id="1461"/>
    <lineage>
        <taxon>Bacteria</taxon>
        <taxon>Bacillati</taxon>
        <taxon>Bacillota</taxon>
        <taxon>Bacilli</taxon>
        <taxon>Bacillales</taxon>
        <taxon>Bacillaceae</taxon>
        <taxon>Psychrobacillus</taxon>
    </lineage>
</organism>
<proteinExistence type="predicted"/>
<keyword evidence="3" id="KW-1185">Reference proteome</keyword>
<dbReference type="InterPro" id="IPR000182">
    <property type="entry name" value="GNAT_dom"/>
</dbReference>
<dbReference type="OrthoDB" id="9796171at2"/>
<dbReference type="RefSeq" id="WP_111439903.1">
    <property type="nucleotide sequence ID" value="NZ_QKZI01000005.1"/>
</dbReference>
<dbReference type="Gene3D" id="3.40.630.30">
    <property type="match status" value="1"/>
</dbReference>
<dbReference type="GO" id="GO:0016747">
    <property type="term" value="F:acyltransferase activity, transferring groups other than amino-acyl groups"/>
    <property type="evidence" value="ECO:0007669"/>
    <property type="project" value="InterPro"/>
</dbReference>
<evidence type="ECO:0000259" key="1">
    <source>
        <dbReference type="PROSITE" id="PS51186"/>
    </source>
</evidence>
<dbReference type="Proteomes" id="UP000248646">
    <property type="component" value="Unassembled WGS sequence"/>
</dbReference>
<dbReference type="PROSITE" id="PS51186">
    <property type="entry name" value="GNAT"/>
    <property type="match status" value="1"/>
</dbReference>
<dbReference type="InterPro" id="IPR016181">
    <property type="entry name" value="Acyl_CoA_acyltransferase"/>
</dbReference>
<dbReference type="EMBL" id="QKZI01000005">
    <property type="protein sequence ID" value="PZX03856.1"/>
    <property type="molecule type" value="Genomic_DNA"/>
</dbReference>
<dbReference type="AlphaFoldDB" id="A0A2W7MK84"/>
<sequence length="150" mass="17573">MVTELLKFQEFSIERLYEVLKLRVDVFVIEQNCAYPELDAFDQYAMHLLFIEQDEVIAYSRIFPPGEMYEECTIGRVIVKEKARGKGLAKQLMQKSIDEAERLWGVDRIKICAQSHLENLYSSLGFECTSDEFLEDGIPHIYMIRKKHSN</sequence>
<accession>A0A2W7MK84</accession>
<dbReference type="Pfam" id="PF13673">
    <property type="entry name" value="Acetyltransf_10"/>
    <property type="match status" value="1"/>
</dbReference>
<name>A0A2W7MK84_9BACI</name>
<protein>
    <submittedName>
        <fullName evidence="2">ElaA protein</fullName>
    </submittedName>
</protein>
<evidence type="ECO:0000313" key="2">
    <source>
        <dbReference type="EMBL" id="PZX03856.1"/>
    </source>
</evidence>
<dbReference type="CDD" id="cd04301">
    <property type="entry name" value="NAT_SF"/>
    <property type="match status" value="1"/>
</dbReference>
<reference evidence="2 3" key="1">
    <citation type="submission" date="2018-06" db="EMBL/GenBank/DDBJ databases">
        <title>Genomic Encyclopedia of Type Strains, Phase IV (KMG-IV): sequencing the most valuable type-strain genomes for metagenomic binning, comparative biology and taxonomic classification.</title>
        <authorList>
            <person name="Goeker M."/>
        </authorList>
    </citation>
    <scope>NUCLEOTIDE SEQUENCE [LARGE SCALE GENOMIC DNA]</scope>
    <source>
        <strain evidence="2 3">DSM 5</strain>
    </source>
</reference>
<comment type="caution">
    <text evidence="2">The sequence shown here is derived from an EMBL/GenBank/DDBJ whole genome shotgun (WGS) entry which is preliminary data.</text>
</comment>
<feature type="domain" description="N-acetyltransferase" evidence="1">
    <location>
        <begin position="6"/>
        <end position="148"/>
    </location>
</feature>
<evidence type="ECO:0000313" key="3">
    <source>
        <dbReference type="Proteomes" id="UP000248646"/>
    </source>
</evidence>